<dbReference type="PATRIC" id="fig|1550024.3.peg.3521"/>
<keyword evidence="3" id="KW-1185">Reference proteome</keyword>
<feature type="domain" description="RNA polymerase sigma factor 70 region 4 type 2" evidence="1">
    <location>
        <begin position="75"/>
        <end position="126"/>
    </location>
</feature>
<accession>A0A0D8IW26</accession>
<name>A0A0D8IW26_9FIRM</name>
<dbReference type="GO" id="GO:0016987">
    <property type="term" value="F:sigma factor activity"/>
    <property type="evidence" value="ECO:0007669"/>
    <property type="project" value="InterPro"/>
</dbReference>
<dbReference type="GO" id="GO:0003677">
    <property type="term" value="F:DNA binding"/>
    <property type="evidence" value="ECO:0007669"/>
    <property type="project" value="InterPro"/>
</dbReference>
<sequence>MEVTINYNGQAVAVEVTLEVYEFLDRADHKAENLSHEQRRHWDGREFDEYIVATEGVGIYGETPEEYLCRMETLDELMAVLDTCTEAQRRRFLLYALDGLTLAEIGTVCGCSKVAVYQSVEAVRKKFINFFENRLNE</sequence>
<dbReference type="Proteomes" id="UP000032483">
    <property type="component" value="Unassembled WGS sequence"/>
</dbReference>
<reference evidence="2" key="1">
    <citation type="submission" date="2015-02" db="EMBL/GenBank/DDBJ databases">
        <title>A novel member of the family Ruminococcaceae isolated from human feces.</title>
        <authorList>
            <person name="Shkoporov A.N."/>
            <person name="Chaplin A.V."/>
            <person name="Motuzova O.V."/>
            <person name="Kafarskaia L.I."/>
            <person name="Khokhlova E.V."/>
            <person name="Efimov B.A."/>
        </authorList>
    </citation>
    <scope>NUCLEOTIDE SEQUENCE [LARGE SCALE GENOMIC DNA]</scope>
    <source>
        <strain evidence="2">585-1</strain>
    </source>
</reference>
<dbReference type="EMBL" id="JXXK01000028">
    <property type="protein sequence ID" value="KJF38910.1"/>
    <property type="molecule type" value="Genomic_DNA"/>
</dbReference>
<comment type="caution">
    <text evidence="2">The sequence shown here is derived from an EMBL/GenBank/DDBJ whole genome shotgun (WGS) entry which is preliminary data.</text>
</comment>
<dbReference type="GeneID" id="42857955"/>
<protein>
    <submittedName>
        <fullName evidence="2">Signal peptide protein</fullName>
    </submittedName>
</protein>
<dbReference type="RefSeq" id="WP_002596395.1">
    <property type="nucleotide sequence ID" value="NZ_JXXK01000028.1"/>
</dbReference>
<dbReference type="Pfam" id="PF08281">
    <property type="entry name" value="Sigma70_r4_2"/>
    <property type="match status" value="1"/>
</dbReference>
<dbReference type="AlphaFoldDB" id="A0A0D8IW26"/>
<dbReference type="Gene3D" id="1.10.10.10">
    <property type="entry name" value="Winged helix-like DNA-binding domain superfamily/Winged helix DNA-binding domain"/>
    <property type="match status" value="1"/>
</dbReference>
<dbReference type="InterPro" id="IPR036388">
    <property type="entry name" value="WH-like_DNA-bd_sf"/>
</dbReference>
<evidence type="ECO:0000259" key="1">
    <source>
        <dbReference type="Pfam" id="PF08281"/>
    </source>
</evidence>
<organism evidence="2 3">
    <name type="scientific">Ruthenibacterium lactatiformans</name>
    <dbReference type="NCBI Taxonomy" id="1550024"/>
    <lineage>
        <taxon>Bacteria</taxon>
        <taxon>Bacillati</taxon>
        <taxon>Bacillota</taxon>
        <taxon>Clostridia</taxon>
        <taxon>Eubacteriales</taxon>
        <taxon>Oscillospiraceae</taxon>
        <taxon>Ruthenibacterium</taxon>
    </lineage>
</organism>
<dbReference type="GO" id="GO:0006352">
    <property type="term" value="P:DNA-templated transcription initiation"/>
    <property type="evidence" value="ECO:0007669"/>
    <property type="project" value="InterPro"/>
</dbReference>
<evidence type="ECO:0000313" key="3">
    <source>
        <dbReference type="Proteomes" id="UP000032483"/>
    </source>
</evidence>
<proteinExistence type="predicted"/>
<dbReference type="InterPro" id="IPR013249">
    <property type="entry name" value="RNA_pol_sigma70_r4_t2"/>
</dbReference>
<dbReference type="InterPro" id="IPR013324">
    <property type="entry name" value="RNA_pol_sigma_r3/r4-like"/>
</dbReference>
<gene>
    <name evidence="2" type="ORF">TQ39_15460</name>
</gene>
<dbReference type="SUPFAM" id="SSF88659">
    <property type="entry name" value="Sigma3 and sigma4 domains of RNA polymerase sigma factors"/>
    <property type="match status" value="1"/>
</dbReference>
<evidence type="ECO:0000313" key="2">
    <source>
        <dbReference type="EMBL" id="KJF38910.1"/>
    </source>
</evidence>